<dbReference type="OrthoDB" id="5239715at2759"/>
<dbReference type="InterPro" id="IPR027417">
    <property type="entry name" value="P-loop_NTPase"/>
</dbReference>
<keyword evidence="2" id="KW-0342">GTP-binding</keyword>
<proteinExistence type="predicted"/>
<feature type="compositionally biased region" description="Polar residues" evidence="3">
    <location>
        <begin position="99"/>
        <end position="108"/>
    </location>
</feature>
<dbReference type="Pfam" id="PF00071">
    <property type="entry name" value="Ras"/>
    <property type="match status" value="1"/>
</dbReference>
<dbReference type="Gene3D" id="3.40.50.300">
    <property type="entry name" value="P-loop containing nucleotide triphosphate hydrolases"/>
    <property type="match status" value="2"/>
</dbReference>
<dbReference type="VEuPathDB" id="FungiDB:F503_02627"/>
<dbReference type="InterPro" id="IPR020849">
    <property type="entry name" value="Small_GTPase_Ras-type"/>
</dbReference>
<keyword evidence="1" id="KW-0547">Nucleotide-binding</keyword>
<dbReference type="GO" id="GO:0016020">
    <property type="term" value="C:membrane"/>
    <property type="evidence" value="ECO:0007669"/>
    <property type="project" value="InterPro"/>
</dbReference>
<dbReference type="Proteomes" id="UP000016923">
    <property type="component" value="Unassembled WGS sequence"/>
</dbReference>
<feature type="region of interest" description="Disordered" evidence="3">
    <location>
        <begin position="66"/>
        <end position="111"/>
    </location>
</feature>
<dbReference type="PROSITE" id="PS51419">
    <property type="entry name" value="RAB"/>
    <property type="match status" value="1"/>
</dbReference>
<sequence>MTRYTPNPTIRVLLLGAEGVGKNCIESRFTTKLYPPPYNPALTLNSRRFLTLAPAPDDSQCGQKYEELERHGEKDEKDTENKRTKMAVSGDKTVAASASERTPTSKSNSAASAASAASATYAHDTQSLDLDERTLVNSEGTCSACVRENSTYLVEVINYPALHKSVHARKQVHSKADYDAVLLVYDVCNRASFDAVKTLHAEIPVCTRKNHHSHHRKAAHHASTTRSRTTGWFGGGGNDLTGRTGSGEIVVGLIGNKSDVDGERPIDIGSGLGLAAVKESKDEREDIVRGSLMSPLYYESIMYAELMAGLERRKAAASSDLPKRPDLLTSQSANMQQLDEASKENDIQKWLQISRLESAPEPVGREEPESAGSHTQRPENIPSAADHRSREVSSSDGEALAHQLRLAVPFQETSARSGENIEQVFESVVSEVLREMGRDAGGTNKASKTCRHKANLVKVKTGESQESANHHCRQILEQETEEGHGAKAQAQTQARALAPTVSKSTVITISTDGEPAGAAMLSEVDKAAVSLQGFTSDASIPGRSRVGRMRRLFMRNGANIAV</sequence>
<accession>S3BYZ5</accession>
<keyword evidence="5" id="KW-1185">Reference proteome</keyword>
<dbReference type="PANTHER" id="PTHR24070">
    <property type="entry name" value="RAS, DI-RAS, AND RHEB FAMILY MEMBERS OF SMALL GTPASE SUPERFAMILY"/>
    <property type="match status" value="1"/>
</dbReference>
<dbReference type="EMBL" id="KE148153">
    <property type="protein sequence ID" value="EPE06499.1"/>
    <property type="molecule type" value="Genomic_DNA"/>
</dbReference>
<dbReference type="GO" id="GO:0005525">
    <property type="term" value="F:GTP binding"/>
    <property type="evidence" value="ECO:0007669"/>
    <property type="project" value="UniProtKB-KW"/>
</dbReference>
<dbReference type="GO" id="GO:0003924">
    <property type="term" value="F:GTPase activity"/>
    <property type="evidence" value="ECO:0007669"/>
    <property type="project" value="InterPro"/>
</dbReference>
<organism evidence="4 5">
    <name type="scientific">Ophiostoma piceae (strain UAMH 11346)</name>
    <name type="common">Sap stain fungus</name>
    <dbReference type="NCBI Taxonomy" id="1262450"/>
    <lineage>
        <taxon>Eukaryota</taxon>
        <taxon>Fungi</taxon>
        <taxon>Dikarya</taxon>
        <taxon>Ascomycota</taxon>
        <taxon>Pezizomycotina</taxon>
        <taxon>Sordariomycetes</taxon>
        <taxon>Sordariomycetidae</taxon>
        <taxon>Ophiostomatales</taxon>
        <taxon>Ophiostomataceae</taxon>
        <taxon>Ophiostoma</taxon>
    </lineage>
</organism>
<reference evidence="4 5" key="1">
    <citation type="journal article" date="2013" name="BMC Genomics">
        <title>The genome and transcriptome of the pine saprophyte Ophiostoma piceae, and a comparison with the bark beetle-associated pine pathogen Grosmannia clavigera.</title>
        <authorList>
            <person name="Haridas S."/>
            <person name="Wang Y."/>
            <person name="Lim L."/>
            <person name="Massoumi Alamouti S."/>
            <person name="Jackman S."/>
            <person name="Docking R."/>
            <person name="Robertson G."/>
            <person name="Birol I."/>
            <person name="Bohlmann J."/>
            <person name="Breuil C."/>
        </authorList>
    </citation>
    <scope>NUCLEOTIDE SEQUENCE [LARGE SCALE GENOMIC DNA]</scope>
    <source>
        <strain evidence="4 5">UAMH 11346</strain>
    </source>
</reference>
<evidence type="ECO:0008006" key="6">
    <source>
        <dbReference type="Google" id="ProtNLM"/>
    </source>
</evidence>
<protein>
    <recommendedName>
        <fullName evidence="6">Ras family protein</fullName>
    </recommendedName>
</protein>
<dbReference type="SUPFAM" id="SSF52540">
    <property type="entry name" value="P-loop containing nucleoside triphosphate hydrolases"/>
    <property type="match status" value="1"/>
</dbReference>
<evidence type="ECO:0000313" key="5">
    <source>
        <dbReference type="Proteomes" id="UP000016923"/>
    </source>
</evidence>
<feature type="compositionally biased region" description="Basic and acidic residues" evidence="3">
    <location>
        <begin position="66"/>
        <end position="83"/>
    </location>
</feature>
<gene>
    <name evidence="4" type="ORF">F503_02627</name>
</gene>
<evidence type="ECO:0000256" key="1">
    <source>
        <dbReference type="ARBA" id="ARBA00022741"/>
    </source>
</evidence>
<dbReference type="GO" id="GO:0007165">
    <property type="term" value="P:signal transduction"/>
    <property type="evidence" value="ECO:0007669"/>
    <property type="project" value="InterPro"/>
</dbReference>
<dbReference type="eggNOG" id="ENOG502T66X">
    <property type="taxonomic scope" value="Eukaryota"/>
</dbReference>
<evidence type="ECO:0000256" key="2">
    <source>
        <dbReference type="ARBA" id="ARBA00023134"/>
    </source>
</evidence>
<feature type="region of interest" description="Disordered" evidence="3">
    <location>
        <begin position="356"/>
        <end position="398"/>
    </location>
</feature>
<name>S3BYZ5_OPHP1</name>
<dbReference type="STRING" id="1262450.S3BYZ5"/>
<dbReference type="InterPro" id="IPR001806">
    <property type="entry name" value="Small_GTPase"/>
</dbReference>
<dbReference type="AlphaFoldDB" id="S3BYZ5"/>
<dbReference type="HOGENOM" id="CLU_484919_0_0_1"/>
<evidence type="ECO:0000313" key="4">
    <source>
        <dbReference type="EMBL" id="EPE06499.1"/>
    </source>
</evidence>
<dbReference type="OMA" id="NCLESRF"/>
<evidence type="ECO:0000256" key="3">
    <source>
        <dbReference type="SAM" id="MobiDB-lite"/>
    </source>
</evidence>
<feature type="region of interest" description="Disordered" evidence="3">
    <location>
        <begin position="212"/>
        <end position="239"/>
    </location>
</feature>